<evidence type="ECO:0000256" key="3">
    <source>
        <dbReference type="ARBA" id="ARBA00022630"/>
    </source>
</evidence>
<dbReference type="InterPro" id="IPR017927">
    <property type="entry name" value="FAD-bd_FR_type"/>
</dbReference>
<dbReference type="Gene3D" id="2.40.30.10">
    <property type="entry name" value="Translation factors"/>
    <property type="match status" value="1"/>
</dbReference>
<comment type="subcellular location">
    <subcellularLocation>
        <location evidence="2">Membrane</location>
        <topology evidence="2">Multi-pass membrane protein</topology>
    </subcellularLocation>
</comment>
<dbReference type="PRINTS" id="PR00410">
    <property type="entry name" value="PHEHYDRXLASE"/>
</dbReference>
<evidence type="ECO:0000256" key="4">
    <source>
        <dbReference type="ARBA" id="ARBA00022692"/>
    </source>
</evidence>
<dbReference type="GO" id="GO:0050660">
    <property type="term" value="F:flavin adenine dinucleotide binding"/>
    <property type="evidence" value="ECO:0007669"/>
    <property type="project" value="TreeGrafter"/>
</dbReference>
<organism evidence="15 16">
    <name type="scientific">Actinoallomurus bryophytorum</name>
    <dbReference type="NCBI Taxonomy" id="1490222"/>
    <lineage>
        <taxon>Bacteria</taxon>
        <taxon>Bacillati</taxon>
        <taxon>Actinomycetota</taxon>
        <taxon>Actinomycetes</taxon>
        <taxon>Streptosporangiales</taxon>
        <taxon>Thermomonosporaceae</taxon>
        <taxon>Actinoallomurus</taxon>
    </lineage>
</organism>
<keyword evidence="6" id="KW-0479">Metal-binding</keyword>
<dbReference type="SUPFAM" id="SSF52343">
    <property type="entry name" value="Ferredoxin reductase-like, C-terminal NADP-linked domain"/>
    <property type="match status" value="1"/>
</dbReference>
<feature type="domain" description="FAD-binding FR-type" evidence="14">
    <location>
        <begin position="223"/>
        <end position="323"/>
    </location>
</feature>
<evidence type="ECO:0000256" key="8">
    <source>
        <dbReference type="ARBA" id="ARBA00022989"/>
    </source>
</evidence>
<dbReference type="GO" id="GO:0016491">
    <property type="term" value="F:oxidoreductase activity"/>
    <property type="evidence" value="ECO:0007669"/>
    <property type="project" value="UniProtKB-KW"/>
</dbReference>
<keyword evidence="12 13" id="KW-0472">Membrane</keyword>
<protein>
    <submittedName>
        <fullName evidence="15">Ferredoxin-NADP reductase</fullName>
    </submittedName>
</protein>
<dbReference type="InterPro" id="IPR013130">
    <property type="entry name" value="Fe3_Rdtase_TM_dom"/>
</dbReference>
<evidence type="ECO:0000313" key="15">
    <source>
        <dbReference type="EMBL" id="TQM00619.1"/>
    </source>
</evidence>
<accession>A0A543CU97</accession>
<evidence type="ECO:0000313" key="16">
    <source>
        <dbReference type="Proteomes" id="UP000316096"/>
    </source>
</evidence>
<feature type="transmembrane region" description="Helical" evidence="13">
    <location>
        <begin position="197"/>
        <end position="217"/>
    </location>
</feature>
<keyword evidence="5" id="KW-0001">2Fe-2S</keyword>
<dbReference type="Gene3D" id="3.40.50.80">
    <property type="entry name" value="Nucleotide-binding domain of ferredoxin-NADP reductase (FNR) module"/>
    <property type="match status" value="1"/>
</dbReference>
<dbReference type="InterPro" id="IPR039261">
    <property type="entry name" value="FNR_nucleotide-bd"/>
</dbReference>
<keyword evidence="10" id="KW-0408">Iron</keyword>
<keyword evidence="16" id="KW-1185">Reference proteome</keyword>
<dbReference type="PANTHER" id="PTHR47354">
    <property type="entry name" value="NADH OXIDOREDUCTASE HCR"/>
    <property type="match status" value="1"/>
</dbReference>
<evidence type="ECO:0000256" key="2">
    <source>
        <dbReference type="ARBA" id="ARBA00004141"/>
    </source>
</evidence>
<dbReference type="InterPro" id="IPR050415">
    <property type="entry name" value="MRET"/>
</dbReference>
<dbReference type="AlphaFoldDB" id="A0A543CU97"/>
<dbReference type="OrthoDB" id="9801223at2"/>
<comment type="cofactor">
    <cofactor evidence="1">
        <name>FAD</name>
        <dbReference type="ChEBI" id="CHEBI:57692"/>
    </cofactor>
</comment>
<dbReference type="GO" id="GO:0046872">
    <property type="term" value="F:metal ion binding"/>
    <property type="evidence" value="ECO:0007669"/>
    <property type="project" value="UniProtKB-KW"/>
</dbReference>
<feature type="transmembrane region" description="Helical" evidence="13">
    <location>
        <begin position="135"/>
        <end position="153"/>
    </location>
</feature>
<feature type="transmembrane region" description="Helical" evidence="13">
    <location>
        <begin position="97"/>
        <end position="115"/>
    </location>
</feature>
<keyword evidence="9" id="KW-0560">Oxidoreductase</keyword>
<dbReference type="GO" id="GO:0051537">
    <property type="term" value="F:2 iron, 2 sulfur cluster binding"/>
    <property type="evidence" value="ECO:0007669"/>
    <property type="project" value="UniProtKB-KW"/>
</dbReference>
<feature type="transmembrane region" description="Helical" evidence="13">
    <location>
        <begin position="58"/>
        <end position="77"/>
    </location>
</feature>
<name>A0A543CU97_9ACTN</name>
<dbReference type="Pfam" id="PF01794">
    <property type="entry name" value="Ferric_reduct"/>
    <property type="match status" value="1"/>
</dbReference>
<gene>
    <name evidence="15" type="ORF">FB559_6334</name>
</gene>
<evidence type="ECO:0000256" key="9">
    <source>
        <dbReference type="ARBA" id="ARBA00023002"/>
    </source>
</evidence>
<dbReference type="PANTHER" id="PTHR47354:SF8">
    <property type="entry name" value="1,2-PHENYLACETYL-COA EPOXIDASE, SUBUNIT E"/>
    <property type="match status" value="1"/>
</dbReference>
<dbReference type="InterPro" id="IPR001433">
    <property type="entry name" value="OxRdtase_FAD/NAD-bd"/>
</dbReference>
<feature type="transmembrane region" description="Helical" evidence="13">
    <location>
        <begin position="165"/>
        <end position="185"/>
    </location>
</feature>
<comment type="caution">
    <text evidence="15">The sequence shown here is derived from an EMBL/GenBank/DDBJ whole genome shotgun (WGS) entry which is preliminary data.</text>
</comment>
<evidence type="ECO:0000256" key="11">
    <source>
        <dbReference type="ARBA" id="ARBA00023014"/>
    </source>
</evidence>
<evidence type="ECO:0000256" key="7">
    <source>
        <dbReference type="ARBA" id="ARBA00022827"/>
    </source>
</evidence>
<keyword evidence="11" id="KW-0411">Iron-sulfur</keyword>
<dbReference type="SUPFAM" id="SSF63380">
    <property type="entry name" value="Riboflavin synthase domain-like"/>
    <property type="match status" value="1"/>
</dbReference>
<sequence length="450" mass="49196">MTTFDGRVTTRRPVRAGPAYVLVPVAAGAAAITALWWHDTPAITNAGDWITNAGRVTGLLAGYAAVVLLALMARVPALERGVGTDRLARWHAMGGRYMVGLVVVHPLLIIWGYAVTAHTGVVHQTATLLLSYPDVLMATVAGLLLVGVGIVSMRAARRRMRYETWFYLHFYTYLAIALAFSHQFATGADFMADRAARAAWALLYLGVGCLLVWYRFVTPLRRAVVHRLRVAGVHREAPGVVSIYVRGRRLHELGAEPGQFFRWRFLTRELGWAANPYSLSAPVRPDLLRITVKDFGDHSAALTRVRPGTRVFAEGPYGSFTEGRRRSRKVLLLAGGVGITPLRTLFETLPGGPGEITLLYRATRRSDLVFEQELVAIARARGAAVYVLAGSRAELGADPLAPAELTRLVPDLPRHDVYLCGPDGMTAAATTALRAAGVPRHRIHHESFAF</sequence>
<dbReference type="EMBL" id="VFOZ01000001">
    <property type="protein sequence ID" value="TQM00619.1"/>
    <property type="molecule type" value="Genomic_DNA"/>
</dbReference>
<keyword evidence="8 13" id="KW-1133">Transmembrane helix</keyword>
<evidence type="ECO:0000256" key="10">
    <source>
        <dbReference type="ARBA" id="ARBA00023004"/>
    </source>
</evidence>
<dbReference type="Proteomes" id="UP000316096">
    <property type="component" value="Unassembled WGS sequence"/>
</dbReference>
<keyword evidence="7" id="KW-0274">FAD</keyword>
<dbReference type="RefSeq" id="WP_141960309.1">
    <property type="nucleotide sequence ID" value="NZ_VFOZ01000001.1"/>
</dbReference>
<keyword evidence="3" id="KW-0285">Flavoprotein</keyword>
<proteinExistence type="predicted"/>
<evidence type="ECO:0000256" key="5">
    <source>
        <dbReference type="ARBA" id="ARBA00022714"/>
    </source>
</evidence>
<evidence type="ECO:0000256" key="1">
    <source>
        <dbReference type="ARBA" id="ARBA00001974"/>
    </source>
</evidence>
<dbReference type="GO" id="GO:0016020">
    <property type="term" value="C:membrane"/>
    <property type="evidence" value="ECO:0007669"/>
    <property type="project" value="UniProtKB-SubCell"/>
</dbReference>
<evidence type="ECO:0000256" key="12">
    <source>
        <dbReference type="ARBA" id="ARBA00023136"/>
    </source>
</evidence>
<evidence type="ECO:0000259" key="14">
    <source>
        <dbReference type="PROSITE" id="PS51384"/>
    </source>
</evidence>
<keyword evidence="4 13" id="KW-0812">Transmembrane</keyword>
<dbReference type="InterPro" id="IPR017938">
    <property type="entry name" value="Riboflavin_synthase-like_b-brl"/>
</dbReference>
<feature type="transmembrane region" description="Helical" evidence="13">
    <location>
        <begin position="20"/>
        <end position="38"/>
    </location>
</feature>
<evidence type="ECO:0000256" key="6">
    <source>
        <dbReference type="ARBA" id="ARBA00022723"/>
    </source>
</evidence>
<evidence type="ECO:0000256" key="13">
    <source>
        <dbReference type="SAM" id="Phobius"/>
    </source>
</evidence>
<reference evidence="15 16" key="1">
    <citation type="submission" date="2019-06" db="EMBL/GenBank/DDBJ databases">
        <title>Sequencing the genomes of 1000 actinobacteria strains.</title>
        <authorList>
            <person name="Klenk H.-P."/>
        </authorList>
    </citation>
    <scope>NUCLEOTIDE SEQUENCE [LARGE SCALE GENOMIC DNA]</scope>
    <source>
        <strain evidence="15 16">DSM 102200</strain>
    </source>
</reference>
<dbReference type="Pfam" id="PF00175">
    <property type="entry name" value="NAD_binding_1"/>
    <property type="match status" value="1"/>
</dbReference>
<dbReference type="PROSITE" id="PS51384">
    <property type="entry name" value="FAD_FR"/>
    <property type="match status" value="1"/>
</dbReference>